<accession>A0A9W7FWK0</accession>
<evidence type="ECO:0000313" key="1">
    <source>
        <dbReference type="EMBL" id="GMI20212.1"/>
    </source>
</evidence>
<gene>
    <name evidence="1" type="ORF">TrRE_jg1229</name>
</gene>
<protein>
    <submittedName>
        <fullName evidence="1">Uncharacterized protein</fullName>
    </submittedName>
</protein>
<dbReference type="EMBL" id="BRXZ01008037">
    <property type="protein sequence ID" value="GMI20212.1"/>
    <property type="molecule type" value="Genomic_DNA"/>
</dbReference>
<dbReference type="InterPro" id="IPR023393">
    <property type="entry name" value="START-like_dom_sf"/>
</dbReference>
<sequence length="270" mass="30832">MRRLRRGEVQPFNRSCYVPRLHRRNGEVWLEETGAVAEWRCSTGDGPIDQCRVRYELGVGMQDLMTFLQATDKSRRLLGRNADGTEDMHVTYELPFPLSARESVIRRAVEVRRDKAWIISRTYQGKSARYEVRKGPLRVMCDVHIGGYFLEAVSGRRTKVTYIVGTDLNGVFAMDWMARKATPHHLKANVDRNMEWFCPVEDCRNICGLVRCGQCRNAANTAEWEVCMDCGQKCCTYCMKTGEDMSLEMGAPEGIKLCMSCAAMIIESME</sequence>
<name>A0A9W7FWK0_9STRA</name>
<dbReference type="OrthoDB" id="10642606at2759"/>
<dbReference type="AlphaFoldDB" id="A0A9W7FWK0"/>
<organism evidence="1 2">
    <name type="scientific">Triparma retinervis</name>
    <dbReference type="NCBI Taxonomy" id="2557542"/>
    <lineage>
        <taxon>Eukaryota</taxon>
        <taxon>Sar</taxon>
        <taxon>Stramenopiles</taxon>
        <taxon>Ochrophyta</taxon>
        <taxon>Bolidophyceae</taxon>
        <taxon>Parmales</taxon>
        <taxon>Triparmaceae</taxon>
        <taxon>Triparma</taxon>
    </lineage>
</organism>
<comment type="caution">
    <text evidence="1">The sequence shown here is derived from an EMBL/GenBank/DDBJ whole genome shotgun (WGS) entry which is preliminary data.</text>
</comment>
<keyword evidence="2" id="KW-1185">Reference proteome</keyword>
<dbReference type="Proteomes" id="UP001165082">
    <property type="component" value="Unassembled WGS sequence"/>
</dbReference>
<dbReference type="Gene3D" id="3.30.530.20">
    <property type="match status" value="1"/>
</dbReference>
<proteinExistence type="predicted"/>
<dbReference type="SUPFAM" id="SSF55961">
    <property type="entry name" value="Bet v1-like"/>
    <property type="match status" value="1"/>
</dbReference>
<reference evidence="1" key="1">
    <citation type="submission" date="2022-07" db="EMBL/GenBank/DDBJ databases">
        <title>Genome analysis of Parmales, a sister group of diatoms, reveals the evolutionary specialization of diatoms from phago-mixotrophs to photoautotrophs.</title>
        <authorList>
            <person name="Ban H."/>
            <person name="Sato S."/>
            <person name="Yoshikawa S."/>
            <person name="Kazumasa Y."/>
            <person name="Nakamura Y."/>
            <person name="Ichinomiya M."/>
            <person name="Saitoh K."/>
            <person name="Sato N."/>
            <person name="Blanc-Mathieu R."/>
            <person name="Endo H."/>
            <person name="Kuwata A."/>
            <person name="Ogata H."/>
        </authorList>
    </citation>
    <scope>NUCLEOTIDE SEQUENCE</scope>
</reference>
<evidence type="ECO:0000313" key="2">
    <source>
        <dbReference type="Proteomes" id="UP001165082"/>
    </source>
</evidence>